<evidence type="ECO:0000313" key="1">
    <source>
        <dbReference type="EMBL" id="MPM28669.1"/>
    </source>
</evidence>
<gene>
    <name evidence="1" type="ORF">SDC9_75196</name>
</gene>
<comment type="caution">
    <text evidence="1">The sequence shown here is derived from an EMBL/GenBank/DDBJ whole genome shotgun (WGS) entry which is preliminary data.</text>
</comment>
<proteinExistence type="predicted"/>
<accession>A0A644YK14</accession>
<name>A0A644YK14_9ZZZZ</name>
<sequence>MPTKAKFDATQNKIAELRKNLAELIFEVDKNIFHESKYLEKEYMEKIGQLEFQSFKTQCDILRIRRKTEIVKELIDNNRVLDLEFVEKILDIDFEENKATLQEQENLLKLALTQTDKFTLSAAEDVELNLVYKNLIDLLNPDLNREQSEEANALYKEGVTAFAKKDLSALQKIMEKALAYTNDISATEPTLLAQYVTTLGAAIKDLQEQQKLLTKSFPFVTLSLLHDDDQLNAKIHELNEHISYYEYHLARFENQLKELVASRTN</sequence>
<dbReference type="AlphaFoldDB" id="A0A644YK14"/>
<organism evidence="1">
    <name type="scientific">bioreactor metagenome</name>
    <dbReference type="NCBI Taxonomy" id="1076179"/>
    <lineage>
        <taxon>unclassified sequences</taxon>
        <taxon>metagenomes</taxon>
        <taxon>ecological metagenomes</taxon>
    </lineage>
</organism>
<reference evidence="1" key="1">
    <citation type="submission" date="2019-08" db="EMBL/GenBank/DDBJ databases">
        <authorList>
            <person name="Kucharzyk K."/>
            <person name="Murdoch R.W."/>
            <person name="Higgins S."/>
            <person name="Loffler F."/>
        </authorList>
    </citation>
    <scope>NUCLEOTIDE SEQUENCE</scope>
</reference>
<protein>
    <submittedName>
        <fullName evidence="1">Uncharacterized protein</fullName>
    </submittedName>
</protein>
<dbReference type="EMBL" id="VSSQ01005317">
    <property type="protein sequence ID" value="MPM28669.1"/>
    <property type="molecule type" value="Genomic_DNA"/>
</dbReference>